<dbReference type="EMBL" id="JAEUBG010000340">
    <property type="protein sequence ID" value="KAH3688478.1"/>
    <property type="molecule type" value="Genomic_DNA"/>
</dbReference>
<reference evidence="1" key="2">
    <citation type="submission" date="2021-01" db="EMBL/GenBank/DDBJ databases">
        <authorList>
            <person name="Schikora-Tamarit M.A."/>
        </authorList>
    </citation>
    <scope>NUCLEOTIDE SEQUENCE</scope>
    <source>
        <strain evidence="1">CBS2887</strain>
    </source>
</reference>
<keyword evidence="2" id="KW-1185">Reference proteome</keyword>
<comment type="caution">
    <text evidence="1">The sequence shown here is derived from an EMBL/GenBank/DDBJ whole genome shotgun (WGS) entry which is preliminary data.</text>
</comment>
<reference evidence="1" key="1">
    <citation type="journal article" date="2021" name="Open Biol.">
        <title>Shared evolutionary footprints suggest mitochondrial oxidative damage underlies multiple complex I losses in fungi.</title>
        <authorList>
            <person name="Schikora-Tamarit M.A."/>
            <person name="Marcet-Houben M."/>
            <person name="Nosek J."/>
            <person name="Gabaldon T."/>
        </authorList>
    </citation>
    <scope>NUCLEOTIDE SEQUENCE</scope>
    <source>
        <strain evidence="1">CBS2887</strain>
    </source>
</reference>
<evidence type="ECO:0000313" key="1">
    <source>
        <dbReference type="EMBL" id="KAH3688478.1"/>
    </source>
</evidence>
<dbReference type="Proteomes" id="UP000774326">
    <property type="component" value="Unassembled WGS sequence"/>
</dbReference>
<accession>A0A9P8QCM2</accession>
<name>A0A9P8QCM2_WICPI</name>
<sequence length="139" mass="15078">MILTSPVAKSDPRDCCHSKRTPVDLGVRSKSVRTGADPCGVDRKNLEVLWLPFLKDPDEPLVTEVALSDSSPSSEAVVDPQTKDLKDSDTVLLSNENPLEDLEETWSKSAEDCWFSDSVSDLPLSLIGLGNLLSGPLNI</sequence>
<dbReference type="AlphaFoldDB" id="A0A9P8QCM2"/>
<proteinExistence type="predicted"/>
<gene>
    <name evidence="1" type="ORF">WICPIJ_000541</name>
</gene>
<organism evidence="1 2">
    <name type="scientific">Wickerhamomyces pijperi</name>
    <name type="common">Yeast</name>
    <name type="synonym">Pichia pijperi</name>
    <dbReference type="NCBI Taxonomy" id="599730"/>
    <lineage>
        <taxon>Eukaryota</taxon>
        <taxon>Fungi</taxon>
        <taxon>Dikarya</taxon>
        <taxon>Ascomycota</taxon>
        <taxon>Saccharomycotina</taxon>
        <taxon>Saccharomycetes</taxon>
        <taxon>Phaffomycetales</taxon>
        <taxon>Wickerhamomycetaceae</taxon>
        <taxon>Wickerhamomyces</taxon>
    </lineage>
</organism>
<evidence type="ECO:0000313" key="2">
    <source>
        <dbReference type="Proteomes" id="UP000774326"/>
    </source>
</evidence>
<protein>
    <submittedName>
        <fullName evidence="1">Uncharacterized protein</fullName>
    </submittedName>
</protein>